<evidence type="ECO:0000256" key="6">
    <source>
        <dbReference type="PROSITE-ProRule" id="PRU00169"/>
    </source>
</evidence>
<keyword evidence="1 6" id="KW-0597">Phosphoprotein</keyword>
<proteinExistence type="predicted"/>
<dbReference type="GO" id="GO:0005829">
    <property type="term" value="C:cytosol"/>
    <property type="evidence" value="ECO:0007669"/>
    <property type="project" value="TreeGrafter"/>
</dbReference>
<dbReference type="Proteomes" id="UP000249634">
    <property type="component" value="Chromosome 1"/>
</dbReference>
<keyword evidence="4 7" id="KW-0238">DNA-binding</keyword>
<dbReference type="Pfam" id="PF00486">
    <property type="entry name" value="Trans_reg_C"/>
    <property type="match status" value="1"/>
</dbReference>
<sequence length="238" mass="27145">MDIETPFLTRKILVVDDDIALNNSIREILSVSGFKKIYSAYSISEGIESFINNSIDLIILDVMLPDGKGYLLSKYVRKNSDIPILFLTAKNEPEDEIQGLQSGGDDFVTKPFLPKILIYRIISLLRRSYKEDSNIIKLDNCIINLGNAIVEKNNEKLSLTPIEIQIVRKLYDNKNYIVSTEAICDTVWGIDSFGYEKSLMVHIRNIREKIELNPSKPQYLITVKGLGYKLMVQELVHV</sequence>
<evidence type="ECO:0000256" key="7">
    <source>
        <dbReference type="PROSITE-ProRule" id="PRU01091"/>
    </source>
</evidence>
<evidence type="ECO:0000259" key="9">
    <source>
        <dbReference type="PROSITE" id="PS51755"/>
    </source>
</evidence>
<dbReference type="CDD" id="cd00383">
    <property type="entry name" value="trans_reg_C"/>
    <property type="match status" value="1"/>
</dbReference>
<evidence type="ECO:0000256" key="5">
    <source>
        <dbReference type="ARBA" id="ARBA00023163"/>
    </source>
</evidence>
<dbReference type="RefSeq" id="WP_111679380.1">
    <property type="nucleotide sequence ID" value="NZ_BPPS01000001.1"/>
</dbReference>
<feature type="domain" description="OmpR/PhoB-type" evidence="9">
    <location>
        <begin position="133"/>
        <end position="232"/>
    </location>
</feature>
<dbReference type="EMBL" id="LS483339">
    <property type="protein sequence ID" value="SQF24501.1"/>
    <property type="molecule type" value="Genomic_DNA"/>
</dbReference>
<dbReference type="InterPro" id="IPR011006">
    <property type="entry name" value="CheY-like_superfamily"/>
</dbReference>
<dbReference type="InterPro" id="IPR001867">
    <property type="entry name" value="OmpR/PhoB-type_DNA-bd"/>
</dbReference>
<keyword evidence="5" id="KW-0804">Transcription</keyword>
<gene>
    <name evidence="10" type="primary">sivR</name>
    <name evidence="10" type="ORF">NCTC12958_00689</name>
</gene>
<dbReference type="PANTHER" id="PTHR48111">
    <property type="entry name" value="REGULATOR OF RPOS"/>
    <property type="match status" value="1"/>
</dbReference>
<dbReference type="SMART" id="SM00862">
    <property type="entry name" value="Trans_reg_C"/>
    <property type="match status" value="1"/>
</dbReference>
<dbReference type="InterPro" id="IPR036388">
    <property type="entry name" value="WH-like_DNA-bd_sf"/>
</dbReference>
<keyword evidence="2" id="KW-0902">Two-component regulatory system</keyword>
<dbReference type="InterPro" id="IPR039420">
    <property type="entry name" value="WalR-like"/>
</dbReference>
<evidence type="ECO:0000313" key="10">
    <source>
        <dbReference type="EMBL" id="SQF24501.1"/>
    </source>
</evidence>
<dbReference type="InterPro" id="IPR001789">
    <property type="entry name" value="Sig_transdc_resp-reg_receiver"/>
</dbReference>
<dbReference type="PROSITE" id="PS50110">
    <property type="entry name" value="RESPONSE_REGULATORY"/>
    <property type="match status" value="1"/>
</dbReference>
<evidence type="ECO:0000256" key="4">
    <source>
        <dbReference type="ARBA" id="ARBA00023125"/>
    </source>
</evidence>
<evidence type="ECO:0000256" key="2">
    <source>
        <dbReference type="ARBA" id="ARBA00023012"/>
    </source>
</evidence>
<organism evidence="10 11">
    <name type="scientific">Streptococcus thermophilus</name>
    <dbReference type="NCBI Taxonomy" id="1308"/>
    <lineage>
        <taxon>Bacteria</taxon>
        <taxon>Bacillati</taxon>
        <taxon>Bacillota</taxon>
        <taxon>Bacilli</taxon>
        <taxon>Lactobacillales</taxon>
        <taxon>Streptococcaceae</taxon>
        <taxon>Streptococcus</taxon>
    </lineage>
</organism>
<dbReference type="AlphaFoldDB" id="A0A2X3WKL3"/>
<dbReference type="GO" id="GO:0006355">
    <property type="term" value="P:regulation of DNA-templated transcription"/>
    <property type="evidence" value="ECO:0007669"/>
    <property type="project" value="InterPro"/>
</dbReference>
<dbReference type="GO" id="GO:0000976">
    <property type="term" value="F:transcription cis-regulatory region binding"/>
    <property type="evidence" value="ECO:0007669"/>
    <property type="project" value="TreeGrafter"/>
</dbReference>
<dbReference type="PANTHER" id="PTHR48111:SF52">
    <property type="entry name" value="TRANSCRIPTIONAL REGULATORY PROTEIN YVRH"/>
    <property type="match status" value="1"/>
</dbReference>
<dbReference type="GO" id="GO:0000156">
    <property type="term" value="F:phosphorelay response regulator activity"/>
    <property type="evidence" value="ECO:0007669"/>
    <property type="project" value="TreeGrafter"/>
</dbReference>
<feature type="modified residue" description="4-aspartylphosphate" evidence="6">
    <location>
        <position position="61"/>
    </location>
</feature>
<evidence type="ECO:0000256" key="1">
    <source>
        <dbReference type="ARBA" id="ARBA00022553"/>
    </source>
</evidence>
<protein>
    <submittedName>
        <fullName evidence="10">Response regulator</fullName>
    </submittedName>
</protein>
<evidence type="ECO:0000313" key="11">
    <source>
        <dbReference type="Proteomes" id="UP000249634"/>
    </source>
</evidence>
<dbReference type="Gene3D" id="6.10.250.690">
    <property type="match status" value="1"/>
</dbReference>
<dbReference type="PROSITE" id="PS51755">
    <property type="entry name" value="OMPR_PHOB"/>
    <property type="match status" value="1"/>
</dbReference>
<dbReference type="SUPFAM" id="SSF52172">
    <property type="entry name" value="CheY-like"/>
    <property type="match status" value="1"/>
</dbReference>
<dbReference type="Gene3D" id="3.40.50.2300">
    <property type="match status" value="1"/>
</dbReference>
<dbReference type="Pfam" id="PF00072">
    <property type="entry name" value="Response_reg"/>
    <property type="match status" value="1"/>
</dbReference>
<dbReference type="GO" id="GO:0032993">
    <property type="term" value="C:protein-DNA complex"/>
    <property type="evidence" value="ECO:0007669"/>
    <property type="project" value="TreeGrafter"/>
</dbReference>
<feature type="domain" description="Response regulatory" evidence="8">
    <location>
        <begin position="11"/>
        <end position="125"/>
    </location>
</feature>
<feature type="DNA-binding region" description="OmpR/PhoB-type" evidence="7">
    <location>
        <begin position="133"/>
        <end position="232"/>
    </location>
</feature>
<accession>A0A2X3WKL3</accession>
<evidence type="ECO:0000256" key="3">
    <source>
        <dbReference type="ARBA" id="ARBA00023015"/>
    </source>
</evidence>
<reference evidence="10 11" key="1">
    <citation type="submission" date="2018-06" db="EMBL/GenBank/DDBJ databases">
        <authorList>
            <consortium name="Pathogen Informatics"/>
            <person name="Doyle S."/>
        </authorList>
    </citation>
    <scope>NUCLEOTIDE SEQUENCE [LARGE SCALE GENOMIC DNA]</scope>
    <source>
        <strain evidence="10 11">NCTC12958</strain>
    </source>
</reference>
<dbReference type="CDD" id="cd17574">
    <property type="entry name" value="REC_OmpR"/>
    <property type="match status" value="1"/>
</dbReference>
<dbReference type="SMART" id="SM00448">
    <property type="entry name" value="REC"/>
    <property type="match status" value="1"/>
</dbReference>
<dbReference type="Gene3D" id="1.10.10.10">
    <property type="entry name" value="Winged helix-like DNA-binding domain superfamily/Winged helix DNA-binding domain"/>
    <property type="match status" value="1"/>
</dbReference>
<keyword evidence="3" id="KW-0805">Transcription regulation</keyword>
<evidence type="ECO:0000259" key="8">
    <source>
        <dbReference type="PROSITE" id="PS50110"/>
    </source>
</evidence>
<name>A0A2X3WKL3_STRTR</name>